<dbReference type="Gene3D" id="3.90.180.10">
    <property type="entry name" value="Medium-chain alcohol dehydrogenases, catalytic domain"/>
    <property type="match status" value="1"/>
</dbReference>
<dbReference type="SUPFAM" id="SSF51735">
    <property type="entry name" value="NAD(P)-binding Rossmann-fold domains"/>
    <property type="match status" value="1"/>
</dbReference>
<comment type="subunit">
    <text evidence="2">Monomer.</text>
</comment>
<proteinExistence type="inferred from homology"/>
<feature type="domain" description="Enoyl reductase (ER)" evidence="4">
    <location>
        <begin position="9"/>
        <end position="337"/>
    </location>
</feature>
<dbReference type="PANTHER" id="PTHR45348">
    <property type="entry name" value="HYPOTHETICAL OXIDOREDUCTASE (EUROFUNG)"/>
    <property type="match status" value="1"/>
</dbReference>
<protein>
    <recommendedName>
        <fullName evidence="4">Enoyl reductase (ER) domain-containing protein</fullName>
    </recommendedName>
</protein>
<evidence type="ECO:0000256" key="3">
    <source>
        <dbReference type="ARBA" id="ARBA00023002"/>
    </source>
</evidence>
<dbReference type="InterPro" id="IPR036291">
    <property type="entry name" value="NAD(P)-bd_dom_sf"/>
</dbReference>
<dbReference type="Proteomes" id="UP001305779">
    <property type="component" value="Unassembled WGS sequence"/>
</dbReference>
<keyword evidence="3" id="KW-0560">Oxidoreductase</keyword>
<dbReference type="SMART" id="SM00829">
    <property type="entry name" value="PKS_ER"/>
    <property type="match status" value="1"/>
</dbReference>
<dbReference type="Pfam" id="PF00107">
    <property type="entry name" value="ADH_zinc_N"/>
    <property type="match status" value="1"/>
</dbReference>
<dbReference type="CDD" id="cd08249">
    <property type="entry name" value="enoyl_reductase_like"/>
    <property type="match status" value="1"/>
</dbReference>
<dbReference type="EMBL" id="JAXOVC010000001">
    <property type="protein sequence ID" value="KAK4507637.1"/>
    <property type="molecule type" value="Genomic_DNA"/>
</dbReference>
<evidence type="ECO:0000313" key="6">
    <source>
        <dbReference type="Proteomes" id="UP001305779"/>
    </source>
</evidence>
<evidence type="ECO:0000256" key="1">
    <source>
        <dbReference type="ARBA" id="ARBA00008072"/>
    </source>
</evidence>
<dbReference type="InterPro" id="IPR013149">
    <property type="entry name" value="ADH-like_C"/>
</dbReference>
<evidence type="ECO:0000259" key="4">
    <source>
        <dbReference type="SMART" id="SM00829"/>
    </source>
</evidence>
<dbReference type="Pfam" id="PF08240">
    <property type="entry name" value="ADH_N"/>
    <property type="match status" value="1"/>
</dbReference>
<dbReference type="InterPro" id="IPR011032">
    <property type="entry name" value="GroES-like_sf"/>
</dbReference>
<gene>
    <name evidence="5" type="ORF">PRZ48_001372</name>
</gene>
<dbReference type="InterPro" id="IPR047122">
    <property type="entry name" value="Trans-enoyl_RdTase-like"/>
</dbReference>
<comment type="similarity">
    <text evidence="1">Belongs to the zinc-containing alcohol dehydrogenase family.</text>
</comment>
<accession>A0ABR0F1S1</accession>
<comment type="caution">
    <text evidence="5">The sequence shown here is derived from an EMBL/GenBank/DDBJ whole genome shotgun (WGS) entry which is preliminary data.</text>
</comment>
<keyword evidence="6" id="KW-1185">Reference proteome</keyword>
<reference evidence="5 6" key="1">
    <citation type="journal article" date="2023" name="G3 (Bethesda)">
        <title>A chromosome-level genome assembly of Zasmidium syzygii isolated from banana leaves.</title>
        <authorList>
            <person name="van Westerhoven A.C."/>
            <person name="Mehrabi R."/>
            <person name="Talebi R."/>
            <person name="Steentjes M.B.F."/>
            <person name="Corcolon B."/>
            <person name="Chong P.A."/>
            <person name="Kema G.H.J."/>
            <person name="Seidl M.F."/>
        </authorList>
    </citation>
    <scope>NUCLEOTIDE SEQUENCE [LARGE SCALE GENOMIC DNA]</scope>
    <source>
        <strain evidence="5 6">P124</strain>
    </source>
</reference>
<dbReference type="InterPro" id="IPR013154">
    <property type="entry name" value="ADH-like_N"/>
</dbReference>
<dbReference type="PANTHER" id="PTHR45348:SF2">
    <property type="entry name" value="ZINC-TYPE ALCOHOL DEHYDROGENASE-LIKE PROTEIN C2E1P3.01"/>
    <property type="match status" value="1"/>
</dbReference>
<evidence type="ECO:0000256" key="2">
    <source>
        <dbReference type="ARBA" id="ARBA00011245"/>
    </source>
</evidence>
<dbReference type="SUPFAM" id="SSF50129">
    <property type="entry name" value="GroES-like"/>
    <property type="match status" value="1"/>
</dbReference>
<name>A0ABR0F1S1_ZASCE</name>
<evidence type="ECO:0000313" key="5">
    <source>
        <dbReference type="EMBL" id="KAK4507637.1"/>
    </source>
</evidence>
<sequence length="349" mass="37777">MKAIKIIEGNTAELQDVPIPKLRDDYVLCKVKCVALNPTDWKHIARGTGKPGVTVGVDFSGVIEEIGPKVTKAWKKGDRVCGFVHGSNQTQPEDGTFAEYCVMKGDLGLKIPDAMSDEDAATLGVGVITVGQSMYQNLGLPEPGNGKDNGFFLVYGGSTASGTLAVQYAALTGYRVIATASEHNYSLLKTLGAEEVFDYKDPSCGEKIRSYTNDSLTLALDCIAEGDSPPICCAAISSKGGSISYLLRTSHPRTDVENKYRAGYTVIGEAFDKLGRHWPAEPEDFQYAKRFVKVTQKLVDAGKLVTHPKVVGEDGLVGIFDGLEKLKEGRVSGKKLVYRVEETPKERET</sequence>
<dbReference type="Gene3D" id="3.40.50.720">
    <property type="entry name" value="NAD(P)-binding Rossmann-like Domain"/>
    <property type="match status" value="1"/>
</dbReference>
<organism evidence="5 6">
    <name type="scientific">Zasmidium cellare</name>
    <name type="common">Wine cellar mold</name>
    <name type="synonym">Racodium cellare</name>
    <dbReference type="NCBI Taxonomy" id="395010"/>
    <lineage>
        <taxon>Eukaryota</taxon>
        <taxon>Fungi</taxon>
        <taxon>Dikarya</taxon>
        <taxon>Ascomycota</taxon>
        <taxon>Pezizomycotina</taxon>
        <taxon>Dothideomycetes</taxon>
        <taxon>Dothideomycetidae</taxon>
        <taxon>Mycosphaerellales</taxon>
        <taxon>Mycosphaerellaceae</taxon>
        <taxon>Zasmidium</taxon>
    </lineage>
</organism>
<dbReference type="InterPro" id="IPR020843">
    <property type="entry name" value="ER"/>
</dbReference>